<dbReference type="CDD" id="cd04862">
    <property type="entry name" value="PaeLigD_Pol_like"/>
    <property type="match status" value="1"/>
</dbReference>
<dbReference type="PANTHER" id="PTHR42705">
    <property type="entry name" value="BIFUNCTIONAL NON-HOMOLOGOUS END JOINING PROTEIN LIGD"/>
    <property type="match status" value="1"/>
</dbReference>
<dbReference type="SUPFAM" id="SSF56747">
    <property type="entry name" value="Prim-pol domain"/>
    <property type="match status" value="1"/>
</dbReference>
<dbReference type="AlphaFoldDB" id="A0A2P5K7T3"/>
<organism evidence="2 3">
    <name type="scientific">Mycetohabitans endofungorum</name>
    <dbReference type="NCBI Taxonomy" id="417203"/>
    <lineage>
        <taxon>Bacteria</taxon>
        <taxon>Pseudomonadati</taxon>
        <taxon>Pseudomonadota</taxon>
        <taxon>Betaproteobacteria</taxon>
        <taxon>Burkholderiales</taxon>
        <taxon>Burkholderiaceae</taxon>
        <taxon>Mycetohabitans</taxon>
    </lineage>
</organism>
<dbReference type="NCBIfam" id="TIGR02778">
    <property type="entry name" value="ligD_pol"/>
    <property type="match status" value="1"/>
</dbReference>
<dbReference type="InterPro" id="IPR033651">
    <property type="entry name" value="PaeLigD_Pol-like"/>
</dbReference>
<dbReference type="GO" id="GO:0016874">
    <property type="term" value="F:ligase activity"/>
    <property type="evidence" value="ECO:0007669"/>
    <property type="project" value="UniProtKB-KW"/>
</dbReference>
<proteinExistence type="predicted"/>
<protein>
    <submittedName>
        <fullName evidence="2">DNA ligase D</fullName>
    </submittedName>
</protein>
<dbReference type="PANTHER" id="PTHR42705:SF2">
    <property type="entry name" value="BIFUNCTIONAL NON-HOMOLOGOUS END JOINING PROTEIN LIGD"/>
    <property type="match status" value="1"/>
</dbReference>
<dbReference type="InterPro" id="IPR014145">
    <property type="entry name" value="LigD_pol_dom"/>
</dbReference>
<feature type="domain" description="DNA ligase D polymerase" evidence="1">
    <location>
        <begin position="35"/>
        <end position="286"/>
    </location>
</feature>
<evidence type="ECO:0000313" key="3">
    <source>
        <dbReference type="Proteomes" id="UP000243096"/>
    </source>
</evidence>
<dbReference type="Gene3D" id="3.90.920.10">
    <property type="entry name" value="DNA primase, PRIM domain"/>
    <property type="match status" value="1"/>
</dbReference>
<comment type="caution">
    <text evidence="2">The sequence shown here is derived from an EMBL/GenBank/DDBJ whole genome shotgun (WGS) entry which is preliminary data.</text>
</comment>
<sequence length="311" mass="34824">MKVKDFEQRNLRETVAGVRISHPNRVMDPHTGTRKIDLVRYFEWVAPVLLPHLRARPVGLLRAPGGIDAELFFQRHSDRLAIPHVTQHEGLDPGHKPLITIDDAAALVGAAQMDAIELHTWNAQIPAIEHPDRLVFDLDPDPALPWRAMLEAAERLRTVLVDLGLRCWCKTSGGKGLHVVVPLDSHVGWDDAKAFSQRVARHMATVWPEQFGAKMGEQNRCGKIFIDYLRNSRGATTIAAYAPRARPGVAVSMPLTWDEVPRTSSAVQWTLHNIAERLDRLGADPWADYWKTRQRVTAAMLERLEPGGEGA</sequence>
<keyword evidence="2" id="KW-0436">Ligase</keyword>
<dbReference type="Pfam" id="PF21686">
    <property type="entry name" value="LigD_Prim-Pol"/>
    <property type="match status" value="1"/>
</dbReference>
<evidence type="ECO:0000313" key="2">
    <source>
        <dbReference type="EMBL" id="PPB82774.1"/>
    </source>
</evidence>
<accession>A0A2P5K7T3</accession>
<evidence type="ECO:0000259" key="1">
    <source>
        <dbReference type="Pfam" id="PF21686"/>
    </source>
</evidence>
<gene>
    <name evidence="2" type="ORF">B0O95_11344</name>
</gene>
<dbReference type="InterPro" id="IPR052171">
    <property type="entry name" value="NHEJ_LigD"/>
</dbReference>
<dbReference type="EMBL" id="PRDW01000013">
    <property type="protein sequence ID" value="PPB82774.1"/>
    <property type="molecule type" value="Genomic_DNA"/>
</dbReference>
<keyword evidence="3" id="KW-1185">Reference proteome</keyword>
<reference evidence="2 3" key="1">
    <citation type="submission" date="2018-01" db="EMBL/GenBank/DDBJ databases">
        <title>Genomic Encyclopedia of Type Strains, Phase III (KMG-III): the genomes of soil and plant-associated and newly described type strains.</title>
        <authorList>
            <person name="Whitman W."/>
        </authorList>
    </citation>
    <scope>NUCLEOTIDE SEQUENCE [LARGE SCALE GENOMIC DNA]</scope>
    <source>
        <strain evidence="2 3">HKI456</strain>
    </source>
</reference>
<dbReference type="Proteomes" id="UP000243096">
    <property type="component" value="Unassembled WGS sequence"/>
</dbReference>
<name>A0A2P5K7T3_9BURK</name>